<feature type="region of interest" description="Disordered" evidence="1">
    <location>
        <begin position="179"/>
        <end position="222"/>
    </location>
</feature>
<evidence type="ECO:0000256" key="1">
    <source>
        <dbReference type="SAM" id="MobiDB-lite"/>
    </source>
</evidence>
<accession>A0A9X2G5Y8</accession>
<evidence type="ECO:0000313" key="2">
    <source>
        <dbReference type="EMBL" id="MCP2353222.1"/>
    </source>
</evidence>
<feature type="compositionally biased region" description="Basic and acidic residues" evidence="1">
    <location>
        <begin position="203"/>
        <end position="220"/>
    </location>
</feature>
<sequence length="251" mass="27683">MASRRTPASPTRKSRICSTTLVLLGDFSRNQIREGANLAVSKRTLALCPSLPKDNSWQYGDADHDVSIGGRTLSRMPLTMIAAGTPSDAGYDGSTATKRPEPNRLLLRGCHPETPVIFEAGPHFAPATLSAQSRDGRSRPEYSGAYKNEEDDGVPSTFEGSYDDDLMPRGHAVVQVDLRRQVVDGSSARARRRRTPVTSQERSQGERRRQRDRESNERARALPRYCALVAVPPWTGARCPRLGRRARRAGS</sequence>
<protein>
    <submittedName>
        <fullName evidence="2">Uncharacterized protein</fullName>
    </submittedName>
</protein>
<dbReference type="Proteomes" id="UP001139648">
    <property type="component" value="Unassembled WGS sequence"/>
</dbReference>
<feature type="region of interest" description="Disordered" evidence="1">
    <location>
        <begin position="128"/>
        <end position="166"/>
    </location>
</feature>
<name>A0A9X2G5Y8_9ACTN</name>
<keyword evidence="3" id="KW-1185">Reference proteome</keyword>
<organism evidence="2 3">
    <name type="scientific">Nonomuraea thailandensis</name>
    <dbReference type="NCBI Taxonomy" id="1188745"/>
    <lineage>
        <taxon>Bacteria</taxon>
        <taxon>Bacillati</taxon>
        <taxon>Actinomycetota</taxon>
        <taxon>Actinomycetes</taxon>
        <taxon>Streptosporangiales</taxon>
        <taxon>Streptosporangiaceae</taxon>
        <taxon>Nonomuraea</taxon>
    </lineage>
</organism>
<dbReference type="AlphaFoldDB" id="A0A9X2G5Y8"/>
<evidence type="ECO:0000313" key="3">
    <source>
        <dbReference type="Proteomes" id="UP001139648"/>
    </source>
</evidence>
<proteinExistence type="predicted"/>
<reference evidence="2" key="1">
    <citation type="submission" date="2022-06" db="EMBL/GenBank/DDBJ databases">
        <title>Sequencing the genomes of 1000 actinobacteria strains.</title>
        <authorList>
            <person name="Klenk H.-P."/>
        </authorList>
    </citation>
    <scope>NUCLEOTIDE SEQUENCE</scope>
    <source>
        <strain evidence="2">DSM 46694</strain>
    </source>
</reference>
<gene>
    <name evidence="2" type="ORF">HD597_000242</name>
</gene>
<dbReference type="EMBL" id="JAMZEB010000001">
    <property type="protein sequence ID" value="MCP2353222.1"/>
    <property type="molecule type" value="Genomic_DNA"/>
</dbReference>
<comment type="caution">
    <text evidence="2">The sequence shown here is derived from an EMBL/GenBank/DDBJ whole genome shotgun (WGS) entry which is preliminary data.</text>
</comment>